<dbReference type="HOGENOM" id="CLU_142542_0_0_1"/>
<name>A0A0D9WXH2_9ORYZ</name>
<dbReference type="AlphaFoldDB" id="A0A0D9WXH2"/>
<reference evidence="1" key="3">
    <citation type="submission" date="2015-04" db="UniProtKB">
        <authorList>
            <consortium name="EnsemblPlants"/>
        </authorList>
    </citation>
    <scope>IDENTIFICATION</scope>
</reference>
<evidence type="ECO:0000313" key="1">
    <source>
        <dbReference type="EnsemblPlants" id="LPERR07G08190.1"/>
    </source>
</evidence>
<proteinExistence type="predicted"/>
<protein>
    <submittedName>
        <fullName evidence="1">Uncharacterized protein</fullName>
    </submittedName>
</protein>
<reference evidence="2" key="2">
    <citation type="submission" date="2013-12" db="EMBL/GenBank/DDBJ databases">
        <authorList>
            <person name="Yu Y."/>
            <person name="Lee S."/>
            <person name="de Baynast K."/>
            <person name="Wissotski M."/>
            <person name="Liu L."/>
            <person name="Talag J."/>
            <person name="Goicoechea J."/>
            <person name="Angelova A."/>
            <person name="Jetty R."/>
            <person name="Kudrna D."/>
            <person name="Golser W."/>
            <person name="Rivera L."/>
            <person name="Zhang J."/>
            <person name="Wing R."/>
        </authorList>
    </citation>
    <scope>NUCLEOTIDE SEQUENCE</scope>
</reference>
<dbReference type="Gramene" id="LPERR07G08190.1">
    <property type="protein sequence ID" value="LPERR07G08190.1"/>
    <property type="gene ID" value="LPERR07G08190"/>
</dbReference>
<dbReference type="Proteomes" id="UP000032180">
    <property type="component" value="Chromosome 7"/>
</dbReference>
<organism evidence="1 2">
    <name type="scientific">Leersia perrieri</name>
    <dbReference type="NCBI Taxonomy" id="77586"/>
    <lineage>
        <taxon>Eukaryota</taxon>
        <taxon>Viridiplantae</taxon>
        <taxon>Streptophyta</taxon>
        <taxon>Embryophyta</taxon>
        <taxon>Tracheophyta</taxon>
        <taxon>Spermatophyta</taxon>
        <taxon>Magnoliopsida</taxon>
        <taxon>Liliopsida</taxon>
        <taxon>Poales</taxon>
        <taxon>Poaceae</taxon>
        <taxon>BOP clade</taxon>
        <taxon>Oryzoideae</taxon>
        <taxon>Oryzeae</taxon>
        <taxon>Oryzinae</taxon>
        <taxon>Leersia</taxon>
    </lineage>
</organism>
<keyword evidence="2" id="KW-1185">Reference proteome</keyword>
<dbReference type="EnsemblPlants" id="LPERR07G08190.1">
    <property type="protein sequence ID" value="LPERR07G08190.1"/>
    <property type="gene ID" value="LPERR07G08190"/>
</dbReference>
<accession>A0A0D9WXH2</accession>
<sequence length="130" mass="14332">MDTSSSSGGGSDPPPSPPLRRLVFDRRYGWIFDEWTDHADAALSGRRGMFCVVPMARSLVDVAVSSVTSVSRALKQAENSSPMSYLPPVSLQRKQQTWFRELEHVGVIADMKLVPCTTQCSLECISTDCH</sequence>
<dbReference type="PANTHER" id="PTHR48204">
    <property type="entry name" value="OS07G0265100 PROTEIN"/>
    <property type="match status" value="1"/>
</dbReference>
<reference evidence="1 2" key="1">
    <citation type="submission" date="2012-08" db="EMBL/GenBank/DDBJ databases">
        <title>Oryza genome evolution.</title>
        <authorList>
            <person name="Wing R.A."/>
        </authorList>
    </citation>
    <scope>NUCLEOTIDE SEQUENCE</scope>
</reference>
<evidence type="ECO:0000313" key="2">
    <source>
        <dbReference type="Proteomes" id="UP000032180"/>
    </source>
</evidence>
<dbReference type="PANTHER" id="PTHR48204:SF1">
    <property type="entry name" value="OS07G0265100 PROTEIN"/>
    <property type="match status" value="1"/>
</dbReference>